<dbReference type="PANTHER" id="PTHR30106">
    <property type="entry name" value="INNER MEMBRANE PROTEIN YEIH-RELATED"/>
    <property type="match status" value="1"/>
</dbReference>
<feature type="transmembrane region" description="Helical" evidence="7">
    <location>
        <begin position="68"/>
        <end position="86"/>
    </location>
</feature>
<feature type="transmembrane region" description="Helical" evidence="7">
    <location>
        <begin position="30"/>
        <end position="47"/>
    </location>
</feature>
<feature type="transmembrane region" description="Helical" evidence="7">
    <location>
        <begin position="152"/>
        <end position="175"/>
    </location>
</feature>
<dbReference type="RefSeq" id="WP_035161880.1">
    <property type="nucleotide sequence ID" value="NZ_AZTB01000005.1"/>
</dbReference>
<dbReference type="Proteomes" id="UP000029622">
    <property type="component" value="Unassembled WGS sequence"/>
</dbReference>
<keyword evidence="3" id="KW-1003">Cell membrane</keyword>
<evidence type="ECO:0000256" key="2">
    <source>
        <dbReference type="ARBA" id="ARBA00007977"/>
    </source>
</evidence>
<dbReference type="PANTHER" id="PTHR30106:SF1">
    <property type="entry name" value="UPF0324 MEMBRANE PROTEIN FN0533"/>
    <property type="match status" value="1"/>
</dbReference>
<evidence type="ECO:0000313" key="9">
    <source>
        <dbReference type="Proteomes" id="UP000029622"/>
    </source>
</evidence>
<evidence type="ECO:0000256" key="3">
    <source>
        <dbReference type="ARBA" id="ARBA00022475"/>
    </source>
</evidence>
<gene>
    <name evidence="8" type="ORF">Y919_01945</name>
</gene>
<reference evidence="8 9" key="1">
    <citation type="submission" date="2013-12" db="EMBL/GenBank/DDBJ databases">
        <title>Draft genome sequence of Caloranaerobacter sp. H53214.</title>
        <authorList>
            <person name="Jiang L.J."/>
            <person name="Shao Z.Z."/>
            <person name="Long M.N."/>
        </authorList>
    </citation>
    <scope>NUCLEOTIDE SEQUENCE [LARGE SCALE GENOMIC DNA]</scope>
    <source>
        <strain evidence="8 9">H53214</strain>
    </source>
</reference>
<dbReference type="AlphaFoldDB" id="A0A096BJ13"/>
<feature type="transmembrane region" description="Helical" evidence="7">
    <location>
        <begin position="7"/>
        <end position="24"/>
    </location>
</feature>
<dbReference type="GO" id="GO:0005886">
    <property type="term" value="C:plasma membrane"/>
    <property type="evidence" value="ECO:0007669"/>
    <property type="project" value="UniProtKB-SubCell"/>
</dbReference>
<feature type="transmembrane region" description="Helical" evidence="7">
    <location>
        <begin position="122"/>
        <end position="140"/>
    </location>
</feature>
<comment type="subcellular location">
    <subcellularLocation>
        <location evidence="1">Cell membrane</location>
        <topology evidence="1">Multi-pass membrane protein</topology>
    </subcellularLocation>
</comment>
<comment type="caution">
    <text evidence="8">The sequence shown here is derived from an EMBL/GenBank/DDBJ whole genome shotgun (WGS) entry which is preliminary data.</text>
</comment>
<feature type="transmembrane region" description="Helical" evidence="7">
    <location>
        <begin position="92"/>
        <end position="110"/>
    </location>
</feature>
<keyword evidence="6 7" id="KW-0472">Membrane</keyword>
<comment type="similarity">
    <text evidence="2">Belongs to the UPF0324 family.</text>
</comment>
<feature type="transmembrane region" description="Helical" evidence="7">
    <location>
        <begin position="213"/>
        <end position="232"/>
    </location>
</feature>
<feature type="transmembrane region" description="Helical" evidence="7">
    <location>
        <begin position="182"/>
        <end position="201"/>
    </location>
</feature>
<dbReference type="STRING" id="1156417.Y919_01945"/>
<keyword evidence="4 7" id="KW-0812">Transmembrane</keyword>
<evidence type="ECO:0000256" key="7">
    <source>
        <dbReference type="SAM" id="Phobius"/>
    </source>
</evidence>
<sequence>MENVKRLIPGILFVYLISFISILINDSIKHIVNLEALTIGIIIGILYNNLLETREMFKPGIKFSAKKLLKAGIVLLGFKLNFKSLLNLGPKVILMIIIFVPTVLMIAYYLGKLFKINNKIPILIGVGSSICGASAIVAMAPCINADEDEAVVAVSIINFLGAIGVLVYSAIALVSGISDIEYGIWSGISLQGVAHAIAAAFARGSGAGEIGTFVKMGRVVMLIPVAMVLSLIFNKKEKSSNVKFPMYIFYFIIAGIISSLGIIPNQLSMILVKLSSTFILMAMVGMGLSVDLKSIKDKGLKSFLFGLLLFSLISVTTNFIITRLI</sequence>
<evidence type="ECO:0000313" key="8">
    <source>
        <dbReference type="EMBL" id="KGG81170.1"/>
    </source>
</evidence>
<evidence type="ECO:0000256" key="4">
    <source>
        <dbReference type="ARBA" id="ARBA00022692"/>
    </source>
</evidence>
<feature type="transmembrane region" description="Helical" evidence="7">
    <location>
        <begin position="269"/>
        <end position="290"/>
    </location>
</feature>
<name>A0A096BJ13_9FIRM</name>
<evidence type="ECO:0000256" key="1">
    <source>
        <dbReference type="ARBA" id="ARBA00004651"/>
    </source>
</evidence>
<evidence type="ECO:0000256" key="6">
    <source>
        <dbReference type="ARBA" id="ARBA00023136"/>
    </source>
</evidence>
<accession>A0A096BJ13</accession>
<protein>
    <submittedName>
        <fullName evidence="8">Uncharacterized protein</fullName>
    </submittedName>
</protein>
<evidence type="ECO:0000256" key="5">
    <source>
        <dbReference type="ARBA" id="ARBA00022989"/>
    </source>
</evidence>
<dbReference type="EMBL" id="AZTB01000005">
    <property type="protein sequence ID" value="KGG81170.1"/>
    <property type="molecule type" value="Genomic_DNA"/>
</dbReference>
<dbReference type="Pfam" id="PF03601">
    <property type="entry name" value="Cons_hypoth698"/>
    <property type="match status" value="1"/>
</dbReference>
<keyword evidence="5 7" id="KW-1133">Transmembrane helix</keyword>
<dbReference type="InterPro" id="IPR018383">
    <property type="entry name" value="UPF0324_pro"/>
</dbReference>
<organism evidence="8 9">
    <name type="scientific">Caloranaerobacter azorensis H53214</name>
    <dbReference type="NCBI Taxonomy" id="1156417"/>
    <lineage>
        <taxon>Bacteria</taxon>
        <taxon>Bacillati</taxon>
        <taxon>Bacillota</taxon>
        <taxon>Tissierellia</taxon>
        <taxon>Tissierellales</taxon>
        <taxon>Thermohalobacteraceae</taxon>
        <taxon>Caloranaerobacter</taxon>
    </lineage>
</organism>
<proteinExistence type="inferred from homology"/>
<feature type="transmembrane region" description="Helical" evidence="7">
    <location>
        <begin position="302"/>
        <end position="321"/>
    </location>
</feature>
<feature type="transmembrane region" description="Helical" evidence="7">
    <location>
        <begin position="244"/>
        <end position="263"/>
    </location>
</feature>